<evidence type="ECO:0000313" key="2">
    <source>
        <dbReference type="Proteomes" id="UP000504603"/>
    </source>
</evidence>
<name>A0A6J1DX78_MOMCH</name>
<dbReference type="KEGG" id="mcha:111025308"/>
<proteinExistence type="predicted"/>
<evidence type="ECO:0000259" key="1">
    <source>
        <dbReference type="Pfam" id="PF24626"/>
    </source>
</evidence>
<sequence>MQTAKSRQKSYADVRRRVLEFGIGDHVFLRVAPVKGVLRFGMKGKLSPRIGPFEIFERIGPVAYRLVLPLSLDAVQNKFHVSMLRKYVHDPFHVLDPEPLQLDETLCYREVPIEILAKETKVLRNRAIDLVKVLWRNHQIEEAT</sequence>
<dbReference type="InterPro" id="IPR056924">
    <property type="entry name" value="SH3_Tf2-1"/>
</dbReference>
<reference evidence="3" key="1">
    <citation type="submission" date="2025-08" db="UniProtKB">
        <authorList>
            <consortium name="RefSeq"/>
        </authorList>
    </citation>
    <scope>IDENTIFICATION</scope>
    <source>
        <strain evidence="3">OHB3-1</strain>
    </source>
</reference>
<protein>
    <submittedName>
        <fullName evidence="3">Uncharacterized protein LOC111025308</fullName>
    </submittedName>
</protein>
<dbReference type="Proteomes" id="UP000504603">
    <property type="component" value="Unplaced"/>
</dbReference>
<dbReference type="AlphaFoldDB" id="A0A6J1DX78"/>
<dbReference type="RefSeq" id="XP_022158843.1">
    <property type="nucleotide sequence ID" value="XM_022303151.1"/>
</dbReference>
<feature type="domain" description="Tf2-1-like SH3-like" evidence="1">
    <location>
        <begin position="24"/>
        <end position="88"/>
    </location>
</feature>
<gene>
    <name evidence="3" type="primary">LOC111025308</name>
</gene>
<dbReference type="OrthoDB" id="1600023at2759"/>
<organism evidence="2 3">
    <name type="scientific">Momordica charantia</name>
    <name type="common">Bitter gourd</name>
    <name type="synonym">Balsam pear</name>
    <dbReference type="NCBI Taxonomy" id="3673"/>
    <lineage>
        <taxon>Eukaryota</taxon>
        <taxon>Viridiplantae</taxon>
        <taxon>Streptophyta</taxon>
        <taxon>Embryophyta</taxon>
        <taxon>Tracheophyta</taxon>
        <taxon>Spermatophyta</taxon>
        <taxon>Magnoliopsida</taxon>
        <taxon>eudicotyledons</taxon>
        <taxon>Gunneridae</taxon>
        <taxon>Pentapetalae</taxon>
        <taxon>rosids</taxon>
        <taxon>fabids</taxon>
        <taxon>Cucurbitales</taxon>
        <taxon>Cucurbitaceae</taxon>
        <taxon>Momordiceae</taxon>
        <taxon>Momordica</taxon>
    </lineage>
</organism>
<dbReference type="GeneID" id="111025308"/>
<evidence type="ECO:0000313" key="3">
    <source>
        <dbReference type="RefSeq" id="XP_022158843.1"/>
    </source>
</evidence>
<dbReference type="Pfam" id="PF24626">
    <property type="entry name" value="SH3_Tf2-1"/>
    <property type="match status" value="1"/>
</dbReference>
<dbReference type="PANTHER" id="PTHR46148:SF60">
    <property type="entry name" value="CHROMO DOMAIN-CONTAINING PROTEIN"/>
    <property type="match status" value="1"/>
</dbReference>
<accession>A0A6J1DX78</accession>
<dbReference type="PANTHER" id="PTHR46148">
    <property type="entry name" value="CHROMO DOMAIN-CONTAINING PROTEIN"/>
    <property type="match status" value="1"/>
</dbReference>
<keyword evidence="2" id="KW-1185">Reference proteome</keyword>